<dbReference type="SUPFAM" id="SSF116734">
    <property type="entry name" value="DNA methylase specificity domain"/>
    <property type="match status" value="2"/>
</dbReference>
<dbReference type="PANTHER" id="PTHR43140">
    <property type="entry name" value="TYPE-1 RESTRICTION ENZYME ECOKI SPECIFICITY PROTEIN"/>
    <property type="match status" value="1"/>
</dbReference>
<keyword evidence="7" id="KW-1185">Reference proteome</keyword>
<accession>A0ABW1A0Y6</accession>
<feature type="domain" description="Type I restriction modification DNA specificity" evidence="5">
    <location>
        <begin position="227"/>
        <end position="392"/>
    </location>
</feature>
<keyword evidence="2" id="KW-0680">Restriction system</keyword>
<comment type="subunit">
    <text evidence="4">The methyltransferase is composed of M and S polypeptides.</text>
</comment>
<gene>
    <name evidence="6" type="ORF">ACFPZN_24610</name>
</gene>
<dbReference type="InterPro" id="IPR051212">
    <property type="entry name" value="Type-I_RE_S_subunit"/>
</dbReference>
<comment type="similarity">
    <text evidence="1">Belongs to the type-I restriction system S methylase family.</text>
</comment>
<dbReference type="Pfam" id="PF01420">
    <property type="entry name" value="Methylase_S"/>
    <property type="match status" value="2"/>
</dbReference>
<dbReference type="Gene3D" id="3.90.220.20">
    <property type="entry name" value="DNA methylase specificity domains"/>
    <property type="match status" value="2"/>
</dbReference>
<dbReference type="GO" id="GO:0004519">
    <property type="term" value="F:endonuclease activity"/>
    <property type="evidence" value="ECO:0007669"/>
    <property type="project" value="UniProtKB-KW"/>
</dbReference>
<evidence type="ECO:0000313" key="7">
    <source>
        <dbReference type="Proteomes" id="UP001596074"/>
    </source>
</evidence>
<name>A0ABW1A0Y6_9ACTN</name>
<evidence type="ECO:0000313" key="6">
    <source>
        <dbReference type="EMBL" id="MFC5748811.1"/>
    </source>
</evidence>
<dbReference type="CDD" id="cd17253">
    <property type="entry name" value="RMtype1_S_Eco933I-TRD2-CR2_like"/>
    <property type="match status" value="1"/>
</dbReference>
<dbReference type="EC" id="3.1.21.-" evidence="6"/>
<evidence type="ECO:0000256" key="4">
    <source>
        <dbReference type="ARBA" id="ARBA00038652"/>
    </source>
</evidence>
<comment type="caution">
    <text evidence="6">The sequence shown here is derived from an EMBL/GenBank/DDBJ whole genome shotgun (WGS) entry which is preliminary data.</text>
</comment>
<dbReference type="Proteomes" id="UP001596074">
    <property type="component" value="Unassembled WGS sequence"/>
</dbReference>
<dbReference type="Gene3D" id="1.10.287.1120">
    <property type="entry name" value="Bipartite methylase S protein"/>
    <property type="match status" value="1"/>
</dbReference>
<keyword evidence="6" id="KW-0255">Endonuclease</keyword>
<protein>
    <submittedName>
        <fullName evidence="6">Restriction endonuclease subunit S</fullName>
        <ecNumber evidence="6">3.1.21.-</ecNumber>
    </submittedName>
</protein>
<sequence length="439" mass="48878">MLTFPAGTSAPLVRLGYLARVQSGITVDASRQHTEDKVTLPYLRVANVQAGRLALDSVTEITVSRTTAATATLLPGDVLMTEGGDLDKLGRGTVWRSEIPVCLHQNHVFAVRPNPRLDPDYLAYLTQSAYARHYFESTGTKTTNLASTSSSKIRDFKIPLWPLEKQRRITDFLDAETARIDQVMSVSRRTIDLLEERRWASIYNGVTGQNTSLPKSPRSLGWVDCLPDNWPIVKLNQVAKLGSGHTPSRTRPEYWENCNIPWISLFDVGSMRNPRQEYLHETKQQISQLGIDNSSACIHPAGTVVLSRTASVGFSTIMAKEMAVSQHFVTWTCGSRLAPAYLLYLLRSMRQYFESVQVGTTNVTVFMPDLYSIRVPIPSIHQQTEIVQKIRATSGRINQAVDNLSRQVELLAERRRALITAAVTGQFDVSTASGRGVTE</sequence>
<feature type="domain" description="Type I restriction modification DNA specificity" evidence="5">
    <location>
        <begin position="16"/>
        <end position="178"/>
    </location>
</feature>
<proteinExistence type="inferred from homology"/>
<reference evidence="7" key="1">
    <citation type="journal article" date="2019" name="Int. J. Syst. Evol. Microbiol.">
        <title>The Global Catalogue of Microorganisms (GCM) 10K type strain sequencing project: providing services to taxonomists for standard genome sequencing and annotation.</title>
        <authorList>
            <consortium name="The Broad Institute Genomics Platform"/>
            <consortium name="The Broad Institute Genome Sequencing Center for Infectious Disease"/>
            <person name="Wu L."/>
            <person name="Ma J."/>
        </authorList>
    </citation>
    <scope>NUCLEOTIDE SEQUENCE [LARGE SCALE GENOMIC DNA]</scope>
    <source>
        <strain evidence="7">KCTC 42087</strain>
    </source>
</reference>
<dbReference type="EMBL" id="JBHSON010000036">
    <property type="protein sequence ID" value="MFC5748811.1"/>
    <property type="molecule type" value="Genomic_DNA"/>
</dbReference>
<dbReference type="InterPro" id="IPR000055">
    <property type="entry name" value="Restrct_endonuc_typeI_TRD"/>
</dbReference>
<dbReference type="PANTHER" id="PTHR43140:SF1">
    <property type="entry name" value="TYPE I RESTRICTION ENZYME ECOKI SPECIFICITY SUBUNIT"/>
    <property type="match status" value="1"/>
</dbReference>
<dbReference type="InterPro" id="IPR044946">
    <property type="entry name" value="Restrct_endonuc_typeI_TRD_sf"/>
</dbReference>
<keyword evidence="6" id="KW-0378">Hydrolase</keyword>
<dbReference type="GO" id="GO:0016787">
    <property type="term" value="F:hydrolase activity"/>
    <property type="evidence" value="ECO:0007669"/>
    <property type="project" value="UniProtKB-KW"/>
</dbReference>
<evidence type="ECO:0000256" key="1">
    <source>
        <dbReference type="ARBA" id="ARBA00010923"/>
    </source>
</evidence>
<keyword evidence="6" id="KW-0540">Nuclease</keyword>
<keyword evidence="3" id="KW-0238">DNA-binding</keyword>
<evidence type="ECO:0000259" key="5">
    <source>
        <dbReference type="Pfam" id="PF01420"/>
    </source>
</evidence>
<dbReference type="RefSeq" id="WP_378284574.1">
    <property type="nucleotide sequence ID" value="NZ_JBHSON010000036.1"/>
</dbReference>
<evidence type="ECO:0000256" key="3">
    <source>
        <dbReference type="ARBA" id="ARBA00023125"/>
    </source>
</evidence>
<evidence type="ECO:0000256" key="2">
    <source>
        <dbReference type="ARBA" id="ARBA00022747"/>
    </source>
</evidence>
<organism evidence="6 7">
    <name type="scientific">Actinomadura rugatobispora</name>
    <dbReference type="NCBI Taxonomy" id="1994"/>
    <lineage>
        <taxon>Bacteria</taxon>
        <taxon>Bacillati</taxon>
        <taxon>Actinomycetota</taxon>
        <taxon>Actinomycetes</taxon>
        <taxon>Streptosporangiales</taxon>
        <taxon>Thermomonosporaceae</taxon>
        <taxon>Actinomadura</taxon>
    </lineage>
</organism>